<protein>
    <recommendedName>
        <fullName evidence="5">Aerobic glycerol-3-phosphate dehydrogenase</fullName>
        <ecNumber evidence="4">1.1.5.3</ecNumber>
    </recommendedName>
</protein>
<dbReference type="AlphaFoldDB" id="A0A7I8D5V6"/>
<evidence type="ECO:0000256" key="8">
    <source>
        <dbReference type="ARBA" id="ARBA00023002"/>
    </source>
</evidence>
<comment type="catalytic activity">
    <reaction evidence="9">
        <text>a quinone + sn-glycerol 3-phosphate = dihydroxyacetone phosphate + a quinol</text>
        <dbReference type="Rhea" id="RHEA:18977"/>
        <dbReference type="ChEBI" id="CHEBI:24646"/>
        <dbReference type="ChEBI" id="CHEBI:57597"/>
        <dbReference type="ChEBI" id="CHEBI:57642"/>
        <dbReference type="ChEBI" id="CHEBI:132124"/>
        <dbReference type="EC" id="1.1.5.3"/>
    </reaction>
</comment>
<dbReference type="EMBL" id="AP023366">
    <property type="protein sequence ID" value="BCJ85514.1"/>
    <property type="molecule type" value="Genomic_DNA"/>
</dbReference>
<dbReference type="PANTHER" id="PTHR11985:SF35">
    <property type="entry name" value="ANAEROBIC GLYCEROL-3-PHOSPHATE DEHYDROGENASE SUBUNIT A"/>
    <property type="match status" value="1"/>
</dbReference>
<dbReference type="Gene3D" id="3.50.50.60">
    <property type="entry name" value="FAD/NAD(P)-binding domain"/>
    <property type="match status" value="2"/>
</dbReference>
<accession>A0A7I8D5V6</accession>
<evidence type="ECO:0000256" key="5">
    <source>
        <dbReference type="ARBA" id="ARBA00017956"/>
    </source>
</evidence>
<dbReference type="SUPFAM" id="SSF51905">
    <property type="entry name" value="FAD/NAD(P)-binding domain"/>
    <property type="match status" value="1"/>
</dbReference>
<evidence type="ECO:0000313" key="11">
    <source>
        <dbReference type="EMBL" id="BCJ85514.1"/>
    </source>
</evidence>
<dbReference type="EC" id="1.1.5.3" evidence="4"/>
<dbReference type="PANTHER" id="PTHR11985">
    <property type="entry name" value="GLYCEROL-3-PHOSPHATE DEHYDROGENASE"/>
    <property type="match status" value="1"/>
</dbReference>
<feature type="domain" description="FAD dependent oxidoreductase" evidence="10">
    <location>
        <begin position="25"/>
        <end position="240"/>
    </location>
</feature>
<evidence type="ECO:0000313" key="12">
    <source>
        <dbReference type="Proteomes" id="UP000593802"/>
    </source>
</evidence>
<keyword evidence="12" id="KW-1185">Reference proteome</keyword>
<gene>
    <name evidence="11" type="ORF">skT53_04990</name>
</gene>
<dbReference type="KEGG" id="eff:skT53_04990"/>
<evidence type="ECO:0000259" key="10">
    <source>
        <dbReference type="Pfam" id="PF01266"/>
    </source>
</evidence>
<name>A0A7I8D5V6_9BACL</name>
<dbReference type="GO" id="GO:0019563">
    <property type="term" value="P:glycerol catabolic process"/>
    <property type="evidence" value="ECO:0007669"/>
    <property type="project" value="UniProtKB-UniPathway"/>
</dbReference>
<dbReference type="Pfam" id="PF01266">
    <property type="entry name" value="DAO"/>
    <property type="match status" value="1"/>
</dbReference>
<evidence type="ECO:0000256" key="6">
    <source>
        <dbReference type="ARBA" id="ARBA00022630"/>
    </source>
</evidence>
<dbReference type="PRINTS" id="PR01001">
    <property type="entry name" value="FADG3PDH"/>
</dbReference>
<evidence type="ECO:0000256" key="7">
    <source>
        <dbReference type="ARBA" id="ARBA00022827"/>
    </source>
</evidence>
<dbReference type="Proteomes" id="UP000593802">
    <property type="component" value="Chromosome"/>
</dbReference>
<keyword evidence="7" id="KW-0274">FAD</keyword>
<keyword evidence="6" id="KW-0285">Flavoprotein</keyword>
<dbReference type="GO" id="GO:0004368">
    <property type="term" value="F:glycerol-3-phosphate dehydrogenase (quinone) activity"/>
    <property type="evidence" value="ECO:0007669"/>
    <property type="project" value="UniProtKB-EC"/>
</dbReference>
<proteinExistence type="inferred from homology"/>
<dbReference type="InterPro" id="IPR000447">
    <property type="entry name" value="G3P_DH_FAD-dep"/>
</dbReference>
<evidence type="ECO:0000256" key="1">
    <source>
        <dbReference type="ARBA" id="ARBA00001974"/>
    </source>
</evidence>
<comment type="similarity">
    <text evidence="3">Belongs to the FAD-dependent glycerol-3-phosphate dehydrogenase family.</text>
</comment>
<sequence length="240" mass="26575">MEKTGALSSFTRINKLQEMAQQRLDLLVRGGGITGAGLALDASSRGLTVGLVEKQDFAAGTSSRSTKLIHGGLRYLKQGELQLVKEVGRERAILYRNAPHIVILEKMLLPIVTNGTYGKLATSFALWLYDRLAGVKKEERRVMLSKQATEKQEPLLRKDILKGSGLYIEYRTDDARLVIEVIKTAAAYGALCANYAEATRFIYQDQKAIGVVVTELLSQTEYQIFARKIVNAAGPWVDQL</sequence>
<evidence type="ECO:0000256" key="4">
    <source>
        <dbReference type="ARBA" id="ARBA00013029"/>
    </source>
</evidence>
<evidence type="ECO:0000256" key="3">
    <source>
        <dbReference type="ARBA" id="ARBA00007330"/>
    </source>
</evidence>
<reference evidence="11 12" key="1">
    <citation type="submission" date="2020-08" db="EMBL/GenBank/DDBJ databases">
        <title>Complete Genome Sequence of Effusibacillus dendaii Strain skT53, Isolated from Farmland soil.</title>
        <authorList>
            <person name="Konishi T."/>
            <person name="Kawasaki H."/>
        </authorList>
    </citation>
    <scope>NUCLEOTIDE SEQUENCE [LARGE SCALE GENOMIC DNA]</scope>
    <source>
        <strain evidence="12">skT53</strain>
    </source>
</reference>
<keyword evidence="8" id="KW-0560">Oxidoreductase</keyword>
<dbReference type="UniPathway" id="UPA00618">
    <property type="reaction ID" value="UER00674"/>
</dbReference>
<evidence type="ECO:0000256" key="9">
    <source>
        <dbReference type="ARBA" id="ARBA00049055"/>
    </source>
</evidence>
<organism evidence="11 12">
    <name type="scientific">Effusibacillus dendaii</name>
    <dbReference type="NCBI Taxonomy" id="2743772"/>
    <lineage>
        <taxon>Bacteria</taxon>
        <taxon>Bacillati</taxon>
        <taxon>Bacillota</taxon>
        <taxon>Bacilli</taxon>
        <taxon>Bacillales</taxon>
        <taxon>Alicyclobacillaceae</taxon>
        <taxon>Effusibacillus</taxon>
    </lineage>
</organism>
<dbReference type="InterPro" id="IPR036188">
    <property type="entry name" value="FAD/NAD-bd_sf"/>
</dbReference>
<comment type="cofactor">
    <cofactor evidence="1">
        <name>FAD</name>
        <dbReference type="ChEBI" id="CHEBI:57692"/>
    </cofactor>
</comment>
<dbReference type="GO" id="GO:0046168">
    <property type="term" value="P:glycerol-3-phosphate catabolic process"/>
    <property type="evidence" value="ECO:0007669"/>
    <property type="project" value="TreeGrafter"/>
</dbReference>
<comment type="pathway">
    <text evidence="2">Polyol metabolism; glycerol degradation via glycerol kinase pathway; glycerone phosphate from sn-glycerol 3-phosphate (aerobic route): step 1/1.</text>
</comment>
<dbReference type="InterPro" id="IPR006076">
    <property type="entry name" value="FAD-dep_OxRdtase"/>
</dbReference>
<evidence type="ECO:0000256" key="2">
    <source>
        <dbReference type="ARBA" id="ARBA00004977"/>
    </source>
</evidence>